<reference evidence="4" key="1">
    <citation type="journal article" date="2019" name="Plant Biotechnol. J.">
        <title>Genome sequencing of the Australian wild diploid species Gossypium australe highlights disease resistance and delayed gland morphogenesis.</title>
        <authorList>
            <person name="Cai Y."/>
            <person name="Cai X."/>
            <person name="Wang Q."/>
            <person name="Wang P."/>
            <person name="Zhang Y."/>
            <person name="Cai C."/>
            <person name="Xu Y."/>
            <person name="Wang K."/>
            <person name="Zhou Z."/>
            <person name="Wang C."/>
            <person name="Geng S."/>
            <person name="Li B."/>
            <person name="Dong Q."/>
            <person name="Hou Y."/>
            <person name="Wang H."/>
            <person name="Ai P."/>
            <person name="Liu Z."/>
            <person name="Yi F."/>
            <person name="Sun M."/>
            <person name="An G."/>
            <person name="Cheng J."/>
            <person name="Zhang Y."/>
            <person name="Shi Q."/>
            <person name="Xie Y."/>
            <person name="Shi X."/>
            <person name="Chang Y."/>
            <person name="Huang F."/>
            <person name="Chen Y."/>
            <person name="Hong S."/>
            <person name="Mi L."/>
            <person name="Sun Q."/>
            <person name="Zhang L."/>
            <person name="Zhou B."/>
            <person name="Peng R."/>
            <person name="Zhang X."/>
            <person name="Liu F."/>
        </authorList>
    </citation>
    <scope>NUCLEOTIDE SEQUENCE [LARGE SCALE GENOMIC DNA]</scope>
    <source>
        <strain evidence="4">cv. PA1801</strain>
    </source>
</reference>
<dbReference type="OrthoDB" id="950318at2759"/>
<keyword evidence="1" id="KW-0677">Repeat</keyword>
<comment type="caution">
    <text evidence="3">The sequence shown here is derived from an EMBL/GenBank/DDBJ whole genome shotgun (WGS) entry which is preliminary data.</text>
</comment>
<dbReference type="PANTHER" id="PTHR47186">
    <property type="entry name" value="LEUCINE-RICH REPEAT-CONTAINING PROTEIN 57"/>
    <property type="match status" value="1"/>
</dbReference>
<dbReference type="EMBL" id="SMMG02000003">
    <property type="protein sequence ID" value="KAA3481885.1"/>
    <property type="molecule type" value="Genomic_DNA"/>
</dbReference>
<dbReference type="PANTHER" id="PTHR47186:SF57">
    <property type="entry name" value="OS02G0478300 PROTEIN"/>
    <property type="match status" value="1"/>
</dbReference>
<gene>
    <name evidence="3" type="ORF">EPI10_022214</name>
</gene>
<evidence type="ECO:0000256" key="1">
    <source>
        <dbReference type="ARBA" id="ARBA00022737"/>
    </source>
</evidence>
<dbReference type="Gene3D" id="3.80.10.10">
    <property type="entry name" value="Ribonuclease Inhibitor"/>
    <property type="match status" value="1"/>
</dbReference>
<keyword evidence="4" id="KW-1185">Reference proteome</keyword>
<proteinExistence type="predicted"/>
<name>A0A5B6WLG8_9ROSI</name>
<evidence type="ECO:0000259" key="2">
    <source>
        <dbReference type="Pfam" id="PF23598"/>
    </source>
</evidence>
<organism evidence="3 4">
    <name type="scientific">Gossypium australe</name>
    <dbReference type="NCBI Taxonomy" id="47621"/>
    <lineage>
        <taxon>Eukaryota</taxon>
        <taxon>Viridiplantae</taxon>
        <taxon>Streptophyta</taxon>
        <taxon>Embryophyta</taxon>
        <taxon>Tracheophyta</taxon>
        <taxon>Spermatophyta</taxon>
        <taxon>Magnoliopsida</taxon>
        <taxon>eudicotyledons</taxon>
        <taxon>Gunneridae</taxon>
        <taxon>Pentapetalae</taxon>
        <taxon>rosids</taxon>
        <taxon>malvids</taxon>
        <taxon>Malvales</taxon>
        <taxon>Malvaceae</taxon>
        <taxon>Malvoideae</taxon>
        <taxon>Gossypium</taxon>
    </lineage>
</organism>
<dbReference type="SUPFAM" id="SSF52058">
    <property type="entry name" value="L domain-like"/>
    <property type="match status" value="1"/>
</dbReference>
<evidence type="ECO:0000313" key="3">
    <source>
        <dbReference type="EMBL" id="KAA3481885.1"/>
    </source>
</evidence>
<protein>
    <submittedName>
        <fullName evidence="3">Putative disease resistance RPP8-like protein 2</fullName>
    </submittedName>
</protein>
<dbReference type="InterPro" id="IPR032675">
    <property type="entry name" value="LRR_dom_sf"/>
</dbReference>
<dbReference type="Proteomes" id="UP000325315">
    <property type="component" value="Unassembled WGS sequence"/>
</dbReference>
<accession>A0A5B6WLG8</accession>
<dbReference type="Pfam" id="PF23598">
    <property type="entry name" value="LRR_14"/>
    <property type="match status" value="1"/>
</dbReference>
<sequence>MPLLRNLELKFILKLEMLPKGLMFITTLQELKLSTMSRSLEIINNDLFRDLCMEKAEEENFLKFIQPSLIENSGNSLDVTLVASVPRRIAIHPGKKDVHLKGDHPQLRSLLLIQEEVFINFHISNFKNFKLLRVLKLTRNVRKWHVLGEIGNLHHLRYLRLKCTGEMILPCAIGKLKNLHTLHLQCHSVGVPDGEFKLERLRQFVIKVGSVLNIKSGLGSVLNIKSGFLLWRSFSLKNIETLKYMLVDKKLVENNEVLKMTQIQCLGIIFTSSNDVKSTLLLMIKLDRLRSLSMFVEKSSPFPYLGLLSYLGSFSYLDLEPLFQFAHLSKLKLVGHLKEDPHQSHHVLKFLPQSIVKLTLECSTMTQDPMEVLGNLPCLTILILSSFAYMGRKMICSANSFHQLHSFYINKATNLEEWEIQEGAMPRLRILSLSFNFKLEMLPGLRYITTLKKLMLRRMPSSLIKRIEVIGEKEGEDFYKVRHIPSIQISEIIYGRGYFYI</sequence>
<dbReference type="AlphaFoldDB" id="A0A5B6WLG8"/>
<feature type="domain" description="Disease resistance R13L4/SHOC-2-like LRR" evidence="2">
    <location>
        <begin position="106"/>
        <end position="451"/>
    </location>
</feature>
<evidence type="ECO:0000313" key="4">
    <source>
        <dbReference type="Proteomes" id="UP000325315"/>
    </source>
</evidence>
<dbReference type="InterPro" id="IPR055414">
    <property type="entry name" value="LRR_R13L4/SHOC2-like"/>
</dbReference>